<evidence type="ECO:0000313" key="8">
    <source>
        <dbReference type="Proteomes" id="UP000000658"/>
    </source>
</evidence>
<proteinExistence type="predicted"/>
<accession>Q1ID94</accession>
<dbReference type="PANTHER" id="PTHR30250">
    <property type="entry name" value="PST FAMILY PREDICTED COLANIC ACID TRANSPORTER"/>
    <property type="match status" value="1"/>
</dbReference>
<comment type="subcellular location">
    <subcellularLocation>
        <location evidence="1">Cell membrane</location>
        <topology evidence="1">Multi-pass membrane protein</topology>
    </subcellularLocation>
</comment>
<reference evidence="7 8" key="1">
    <citation type="journal article" date="2006" name="Nat. Biotechnol.">
        <title>Complete genome sequence of the entomopathogenic and metabolically versatile soil bacterium Pseudomonas entomophila.</title>
        <authorList>
            <person name="Vodovar N."/>
            <person name="Vallenet D."/>
            <person name="Cruveiller S."/>
            <person name="Rouy Z."/>
            <person name="Barbe V."/>
            <person name="Acosta C."/>
            <person name="Cattolico L."/>
            <person name="Jubin C."/>
            <person name="Lajus A."/>
            <person name="Segurens B."/>
            <person name="Vacherie B."/>
            <person name="Wincker P."/>
            <person name="Weissenbach J."/>
            <person name="Lemaitre B."/>
            <person name="Medigue C."/>
            <person name="Boccard F."/>
        </authorList>
    </citation>
    <scope>NUCLEOTIDE SEQUENCE [LARGE SCALE GENOMIC DNA]</scope>
    <source>
        <strain evidence="7 8">L48</strain>
    </source>
</reference>
<feature type="transmembrane region" description="Helical" evidence="6">
    <location>
        <begin position="466"/>
        <end position="488"/>
    </location>
</feature>
<dbReference type="eggNOG" id="COG2244">
    <property type="taxonomic scope" value="Bacteria"/>
</dbReference>
<feature type="transmembrane region" description="Helical" evidence="6">
    <location>
        <begin position="319"/>
        <end position="340"/>
    </location>
</feature>
<feature type="transmembrane region" description="Helical" evidence="6">
    <location>
        <begin position="259"/>
        <end position="275"/>
    </location>
</feature>
<feature type="transmembrane region" description="Helical" evidence="6">
    <location>
        <begin position="196"/>
        <end position="215"/>
    </location>
</feature>
<evidence type="ECO:0000256" key="6">
    <source>
        <dbReference type="SAM" id="Phobius"/>
    </source>
</evidence>
<evidence type="ECO:0000313" key="7">
    <source>
        <dbReference type="EMBL" id="CAK14365.1"/>
    </source>
</evidence>
<dbReference type="AlphaFoldDB" id="Q1ID94"/>
<feature type="transmembrane region" description="Helical" evidence="6">
    <location>
        <begin position="135"/>
        <end position="157"/>
    </location>
</feature>
<dbReference type="HOGENOM" id="CLU_040633_0_0_6"/>
<feature type="transmembrane region" description="Helical" evidence="6">
    <location>
        <begin position="91"/>
        <end position="115"/>
    </location>
</feature>
<sequence length="499" mass="53270">MVLGRFGRGGMSSISKVVKGALLNLGGLGLPMVVAFFSIPYLIELLGAEKFGLLALIWAVVSYAGIFDLGLGRALTQQIAAHDAMGAHQKLGGLIGTAYGLMLLVSVGLGLLMFLLSTSIVGVVKGVTNIEETEAAFHVMAASVPFIILASGFRGVLEARQAFGQVNYVRLPLGIYTFVGPVVVACLFGARLDLIAVALVLGRVMACVAYLWFVVKSAAIEEHRTLAWESKHVKSLCASGGWLSVASVVGPVMGYADRFVLGGIISATAVAYYVTPNELVTKLWILPGALTAVLFPLFSSDLSGAGRSATVRLFDFSSMIIYSMIAPLSLILAVFSYEVLKLWVGAEFAVEGQAILVIFAFAILINCMAHVPLTLLQGGGDARLVALLQVVEIPMFLLVLWWLTLKFGVLGAASAWVLRAVFDTILMLYLACRKLNVSFARRAGLALLGVIALLGCYLLIRDAAVTVRLLIVGVICAAFALVIVWWTAKSMKFKLKMQS</sequence>
<feature type="transmembrane region" description="Helical" evidence="6">
    <location>
        <begin position="443"/>
        <end position="460"/>
    </location>
</feature>
<name>Q1ID94_PSEE4</name>
<dbReference type="InterPro" id="IPR002797">
    <property type="entry name" value="Polysacc_synth"/>
</dbReference>
<gene>
    <name evidence="7" type="ordered locus">PSEEN1497</name>
</gene>
<keyword evidence="2" id="KW-1003">Cell membrane</keyword>
<dbReference type="Proteomes" id="UP000000658">
    <property type="component" value="Chromosome"/>
</dbReference>
<dbReference type="GO" id="GO:0005886">
    <property type="term" value="C:plasma membrane"/>
    <property type="evidence" value="ECO:0007669"/>
    <property type="project" value="UniProtKB-SubCell"/>
</dbReference>
<dbReference type="Pfam" id="PF01943">
    <property type="entry name" value="Polysacc_synt"/>
    <property type="match status" value="1"/>
</dbReference>
<evidence type="ECO:0000256" key="2">
    <source>
        <dbReference type="ARBA" id="ARBA00022475"/>
    </source>
</evidence>
<organism evidence="7 8">
    <name type="scientific">Pseudomonas entomophila (strain L48)</name>
    <dbReference type="NCBI Taxonomy" id="384676"/>
    <lineage>
        <taxon>Bacteria</taxon>
        <taxon>Pseudomonadati</taxon>
        <taxon>Pseudomonadota</taxon>
        <taxon>Gammaproteobacteria</taxon>
        <taxon>Pseudomonadales</taxon>
        <taxon>Pseudomonadaceae</taxon>
        <taxon>Pseudomonas</taxon>
    </lineage>
</organism>
<evidence type="ECO:0000256" key="4">
    <source>
        <dbReference type="ARBA" id="ARBA00022989"/>
    </source>
</evidence>
<evidence type="ECO:0000256" key="5">
    <source>
        <dbReference type="ARBA" id="ARBA00023136"/>
    </source>
</evidence>
<evidence type="ECO:0000256" key="3">
    <source>
        <dbReference type="ARBA" id="ARBA00022692"/>
    </source>
</evidence>
<evidence type="ECO:0000256" key="1">
    <source>
        <dbReference type="ARBA" id="ARBA00004651"/>
    </source>
</evidence>
<protein>
    <submittedName>
        <fullName evidence="7">Putative polysaccharide biosynthesis protein involved O-antigen biosynthesis protein</fullName>
    </submittedName>
</protein>
<feature type="transmembrane region" description="Helical" evidence="6">
    <location>
        <begin position="51"/>
        <end position="71"/>
    </location>
</feature>
<feature type="transmembrane region" description="Helical" evidence="6">
    <location>
        <begin position="352"/>
        <end position="372"/>
    </location>
</feature>
<keyword evidence="4 6" id="KW-1133">Transmembrane helix</keyword>
<feature type="transmembrane region" description="Helical" evidence="6">
    <location>
        <begin position="281"/>
        <end position="298"/>
    </location>
</feature>
<keyword evidence="3 6" id="KW-0812">Transmembrane</keyword>
<dbReference type="STRING" id="384676.PSEEN1497"/>
<dbReference type="PANTHER" id="PTHR30250:SF26">
    <property type="entry name" value="PSMA PROTEIN"/>
    <property type="match status" value="1"/>
</dbReference>
<feature type="transmembrane region" description="Helical" evidence="6">
    <location>
        <begin position="21"/>
        <end position="39"/>
    </location>
</feature>
<dbReference type="InterPro" id="IPR050833">
    <property type="entry name" value="Poly_Biosynth_Transport"/>
</dbReference>
<keyword evidence="5 6" id="KW-0472">Membrane</keyword>
<feature type="transmembrane region" description="Helical" evidence="6">
    <location>
        <begin position="169"/>
        <end position="190"/>
    </location>
</feature>
<dbReference type="CDD" id="cd13128">
    <property type="entry name" value="MATE_Wzx_like"/>
    <property type="match status" value="1"/>
</dbReference>
<dbReference type="EMBL" id="CT573326">
    <property type="protein sequence ID" value="CAK14365.1"/>
    <property type="molecule type" value="Genomic_DNA"/>
</dbReference>
<dbReference type="KEGG" id="pen:PSEEN1497"/>